<evidence type="ECO:0000256" key="3">
    <source>
        <dbReference type="ARBA" id="ARBA00022473"/>
    </source>
</evidence>
<keyword evidence="6 7" id="KW-0539">Nucleus</keyword>
<dbReference type="PANTHER" id="PTHR24332:SF9">
    <property type="entry name" value="HOMEOTIC PROTEIN CAUDAL"/>
    <property type="match status" value="1"/>
</dbReference>
<dbReference type="GO" id="GO:0000977">
    <property type="term" value="F:RNA polymerase II transcription regulatory region sequence-specific DNA binding"/>
    <property type="evidence" value="ECO:0007669"/>
    <property type="project" value="TreeGrafter"/>
</dbReference>
<dbReference type="SUPFAM" id="SSF46689">
    <property type="entry name" value="Homeodomain-like"/>
    <property type="match status" value="1"/>
</dbReference>
<evidence type="ECO:0000259" key="10">
    <source>
        <dbReference type="PROSITE" id="PS50071"/>
    </source>
</evidence>
<dbReference type="InterPro" id="IPR017970">
    <property type="entry name" value="Homeobox_CS"/>
</dbReference>
<dbReference type="GO" id="GO:0030154">
    <property type="term" value="P:cell differentiation"/>
    <property type="evidence" value="ECO:0007669"/>
    <property type="project" value="TreeGrafter"/>
</dbReference>
<evidence type="ECO:0000256" key="9">
    <source>
        <dbReference type="SAM" id="MobiDB-lite"/>
    </source>
</evidence>
<evidence type="ECO:0000256" key="5">
    <source>
        <dbReference type="ARBA" id="ARBA00023155"/>
    </source>
</evidence>
<proteinExistence type="inferred from homology"/>
<dbReference type="GO" id="GO:0005634">
    <property type="term" value="C:nucleus"/>
    <property type="evidence" value="ECO:0007669"/>
    <property type="project" value="UniProtKB-SubCell"/>
</dbReference>
<dbReference type="FunFam" id="1.10.10.60:FF:000574">
    <property type="entry name" value="Homeobox protein CHOX-CAD2"/>
    <property type="match status" value="1"/>
</dbReference>
<comment type="subcellular location">
    <subcellularLocation>
        <location evidence="1 7 8">Nucleus</location>
    </subcellularLocation>
</comment>
<dbReference type="CDD" id="cd00086">
    <property type="entry name" value="homeodomain"/>
    <property type="match status" value="1"/>
</dbReference>
<dbReference type="Gene3D" id="1.10.10.60">
    <property type="entry name" value="Homeodomain-like"/>
    <property type="match status" value="1"/>
</dbReference>
<feature type="domain" description="Homeobox" evidence="10">
    <location>
        <begin position="230"/>
        <end position="290"/>
    </location>
</feature>
<dbReference type="InterPro" id="IPR047152">
    <property type="entry name" value="Caudal_homeobox"/>
</dbReference>
<dbReference type="AlphaFoldDB" id="A0A085NRY8"/>
<dbReference type="GO" id="GO:0009948">
    <property type="term" value="P:anterior/posterior axis specification"/>
    <property type="evidence" value="ECO:0007669"/>
    <property type="project" value="TreeGrafter"/>
</dbReference>
<evidence type="ECO:0000256" key="6">
    <source>
        <dbReference type="ARBA" id="ARBA00023242"/>
    </source>
</evidence>
<organism evidence="11">
    <name type="scientific">Trichuris suis</name>
    <name type="common">pig whipworm</name>
    <dbReference type="NCBI Taxonomy" id="68888"/>
    <lineage>
        <taxon>Eukaryota</taxon>
        <taxon>Metazoa</taxon>
        <taxon>Ecdysozoa</taxon>
        <taxon>Nematoda</taxon>
        <taxon>Enoplea</taxon>
        <taxon>Dorylaimia</taxon>
        <taxon>Trichinellida</taxon>
        <taxon>Trichuridae</taxon>
        <taxon>Trichuris</taxon>
    </lineage>
</organism>
<name>A0A085NRY8_9BILA</name>
<dbReference type="PROSITE" id="PS00027">
    <property type="entry name" value="HOMEOBOX_1"/>
    <property type="match status" value="1"/>
</dbReference>
<dbReference type="PRINTS" id="PR00024">
    <property type="entry name" value="HOMEOBOX"/>
</dbReference>
<dbReference type="GO" id="GO:0009887">
    <property type="term" value="P:animal organ morphogenesis"/>
    <property type="evidence" value="ECO:0007669"/>
    <property type="project" value="TreeGrafter"/>
</dbReference>
<feature type="DNA-binding region" description="Homeobox" evidence="7">
    <location>
        <begin position="232"/>
        <end position="291"/>
    </location>
</feature>
<dbReference type="InterPro" id="IPR000047">
    <property type="entry name" value="HTH_motif"/>
</dbReference>
<dbReference type="InterPro" id="IPR001356">
    <property type="entry name" value="HD"/>
</dbReference>
<keyword evidence="3" id="KW-0217">Developmental protein</keyword>
<dbReference type="InterPro" id="IPR009057">
    <property type="entry name" value="Homeodomain-like_sf"/>
</dbReference>
<evidence type="ECO:0000256" key="7">
    <source>
        <dbReference type="PROSITE-ProRule" id="PRU00108"/>
    </source>
</evidence>
<dbReference type="PRINTS" id="PR00031">
    <property type="entry name" value="HTHREPRESSR"/>
</dbReference>
<feature type="compositionally biased region" description="Low complexity" evidence="9">
    <location>
        <begin position="329"/>
        <end position="339"/>
    </location>
</feature>
<evidence type="ECO:0000256" key="1">
    <source>
        <dbReference type="ARBA" id="ARBA00004123"/>
    </source>
</evidence>
<reference evidence="11" key="1">
    <citation type="journal article" date="2014" name="Nat. Genet.">
        <title>Genome and transcriptome of the porcine whipworm Trichuris suis.</title>
        <authorList>
            <person name="Jex A.R."/>
            <person name="Nejsum P."/>
            <person name="Schwarz E.M."/>
            <person name="Hu L."/>
            <person name="Young N.D."/>
            <person name="Hall R.S."/>
            <person name="Korhonen P.K."/>
            <person name="Liao S."/>
            <person name="Thamsborg S."/>
            <person name="Xia J."/>
            <person name="Xu P."/>
            <person name="Wang S."/>
            <person name="Scheerlinck J.P."/>
            <person name="Hofmann A."/>
            <person name="Sternberg P.W."/>
            <person name="Wang J."/>
            <person name="Gasser R.B."/>
        </authorList>
    </citation>
    <scope>NUCLEOTIDE SEQUENCE [LARGE SCALE GENOMIC DNA]</scope>
    <source>
        <strain evidence="11">DCEP-RM93F</strain>
    </source>
</reference>
<protein>
    <recommendedName>
        <fullName evidence="10">Homeobox domain-containing protein</fullName>
    </recommendedName>
</protein>
<sequence>MVLPLSPYTVAAGSNELRGFNSFSNCSPSPCQATMKSCSAPFSVDLAMHGSVMPNSGPLTTPPTASMLHKTEQIQHSDPKFHTEMQPIVFDGQMNCGSGYDLRSISLFGSGIFQQQPYLMPGVKTPNFEPRLPYHSAVSNYAHLNYGINYAVPPCASRPASSYGRSSEGDSVLLANPYALQEVQHRAAMQQPNQSLFGKQLQNEHGQYLLQQKKKTFTSHLNIAATVKTRTREKYRVVYSTYQRLELEKEFCYNRFITVERRTQLAHMLGLTSRQIKIWFQNRRAKEKKIQAREVSLVKAPPGVCALSSKGIVEAESTTGNGDLLLNHPDSSPSMTTPMMSPCQMMPYGY</sequence>
<dbReference type="EMBL" id="KL367478">
    <property type="protein sequence ID" value="KFD72234.1"/>
    <property type="molecule type" value="Genomic_DNA"/>
</dbReference>
<feature type="region of interest" description="Disordered" evidence="9">
    <location>
        <begin position="320"/>
        <end position="339"/>
    </location>
</feature>
<keyword evidence="5 7" id="KW-0371">Homeobox</keyword>
<evidence type="ECO:0000256" key="8">
    <source>
        <dbReference type="RuleBase" id="RU000682"/>
    </source>
</evidence>
<dbReference type="InterPro" id="IPR020479">
    <property type="entry name" value="HD_metazoa"/>
</dbReference>
<dbReference type="Proteomes" id="UP000030758">
    <property type="component" value="Unassembled WGS sequence"/>
</dbReference>
<dbReference type="GO" id="GO:0000981">
    <property type="term" value="F:DNA-binding transcription factor activity, RNA polymerase II-specific"/>
    <property type="evidence" value="ECO:0007669"/>
    <property type="project" value="InterPro"/>
</dbReference>
<keyword evidence="4 7" id="KW-0238">DNA-binding</keyword>
<evidence type="ECO:0000313" key="11">
    <source>
        <dbReference type="EMBL" id="KFD72234.1"/>
    </source>
</evidence>
<comment type="similarity">
    <text evidence="2">Belongs to the Caudal homeobox family.</text>
</comment>
<evidence type="ECO:0000256" key="4">
    <source>
        <dbReference type="ARBA" id="ARBA00023125"/>
    </source>
</evidence>
<gene>
    <name evidence="11" type="ORF">M514_01351</name>
</gene>
<dbReference type="PANTHER" id="PTHR24332">
    <property type="entry name" value="HOMEOBOX PROTEIN CDX"/>
    <property type="match status" value="1"/>
</dbReference>
<dbReference type="Pfam" id="PF00046">
    <property type="entry name" value="Homeodomain"/>
    <property type="match status" value="1"/>
</dbReference>
<dbReference type="PROSITE" id="PS50071">
    <property type="entry name" value="HOMEOBOX_2"/>
    <property type="match status" value="1"/>
</dbReference>
<evidence type="ECO:0000256" key="2">
    <source>
        <dbReference type="ARBA" id="ARBA00010341"/>
    </source>
</evidence>
<accession>A0A085NRY8</accession>
<dbReference type="SMART" id="SM00389">
    <property type="entry name" value="HOX"/>
    <property type="match status" value="1"/>
</dbReference>